<comment type="similarity">
    <text evidence="3">Belongs to the gas vesicle GvpF/GvpL family.</text>
</comment>
<evidence type="ECO:0000313" key="5">
    <source>
        <dbReference type="Proteomes" id="UP001500571"/>
    </source>
</evidence>
<dbReference type="PANTHER" id="PTHR36852">
    <property type="entry name" value="PROTEIN GVPL 2"/>
    <property type="match status" value="1"/>
</dbReference>
<keyword evidence="5" id="KW-1185">Reference proteome</keyword>
<comment type="subcellular location">
    <subcellularLocation>
        <location evidence="2">Gas vesicle</location>
    </subcellularLocation>
</comment>
<name>A0ABN2QQU7_9ACTN</name>
<comment type="caution">
    <text evidence="4">The sequence shown here is derived from an EMBL/GenBank/DDBJ whole genome shotgun (WGS) entry which is preliminary data.</text>
</comment>
<proteinExistence type="inferred from homology"/>
<evidence type="ECO:0000256" key="3">
    <source>
        <dbReference type="ARBA" id="ARBA00035643"/>
    </source>
</evidence>
<gene>
    <name evidence="4" type="ORF">GCM10009798_14840</name>
</gene>
<evidence type="ECO:0000256" key="2">
    <source>
        <dbReference type="ARBA" id="ARBA00035108"/>
    </source>
</evidence>
<accession>A0ABN2QQU7</accession>
<dbReference type="Proteomes" id="UP001500571">
    <property type="component" value="Unassembled WGS sequence"/>
</dbReference>
<evidence type="ECO:0000256" key="1">
    <source>
        <dbReference type="ARBA" id="ARBA00022987"/>
    </source>
</evidence>
<evidence type="ECO:0000313" key="4">
    <source>
        <dbReference type="EMBL" id="GAA1956514.1"/>
    </source>
</evidence>
<sequence length="271" mass="29318">MVERDPDVESAAATVTDEPSGTGRYMYAVCRGLDAHALDGVEGLGGAPLATVQHDELTAVVSTVMLSEFGEQPLRRHLEDLAWLEPVVSKHDEVVRAISVSAPTAPLRLATICFDDDAVGARLREWYLPLMQALDRVDGRAEWSVKVVVSPRSEGSTDPEKPVLSGADYLRRKKEAAQGRVASESAAQELARSIHEDLSRRAVASRELPAQDARLSGRPGTMVLNAAYLVPDEAAEPFAARIAEIAAGNPELLVDGRGPWPPYSFAMLEQR</sequence>
<keyword evidence="1" id="KW-0304">Gas vesicle</keyword>
<organism evidence="4 5">
    <name type="scientific">Nocardioides panacihumi</name>
    <dbReference type="NCBI Taxonomy" id="400774"/>
    <lineage>
        <taxon>Bacteria</taxon>
        <taxon>Bacillati</taxon>
        <taxon>Actinomycetota</taxon>
        <taxon>Actinomycetes</taxon>
        <taxon>Propionibacteriales</taxon>
        <taxon>Nocardioidaceae</taxon>
        <taxon>Nocardioides</taxon>
    </lineage>
</organism>
<dbReference type="PANTHER" id="PTHR36852:SF1">
    <property type="entry name" value="PROTEIN GVPL 2"/>
    <property type="match status" value="1"/>
</dbReference>
<dbReference type="RefSeq" id="WP_344043969.1">
    <property type="nucleotide sequence ID" value="NZ_BAAAPB010000001.1"/>
</dbReference>
<protein>
    <submittedName>
        <fullName evidence="4">GvpL/GvpF family gas vesicle protein</fullName>
    </submittedName>
</protein>
<reference evidence="4 5" key="1">
    <citation type="journal article" date="2019" name="Int. J. Syst. Evol. Microbiol.">
        <title>The Global Catalogue of Microorganisms (GCM) 10K type strain sequencing project: providing services to taxonomists for standard genome sequencing and annotation.</title>
        <authorList>
            <consortium name="The Broad Institute Genomics Platform"/>
            <consortium name="The Broad Institute Genome Sequencing Center for Infectious Disease"/>
            <person name="Wu L."/>
            <person name="Ma J."/>
        </authorList>
    </citation>
    <scope>NUCLEOTIDE SEQUENCE [LARGE SCALE GENOMIC DNA]</scope>
    <source>
        <strain evidence="4 5">JCM 15309</strain>
    </source>
</reference>
<dbReference type="Pfam" id="PF06386">
    <property type="entry name" value="GvpL_GvpF"/>
    <property type="match status" value="1"/>
</dbReference>
<dbReference type="InterPro" id="IPR009430">
    <property type="entry name" value="GvpL/GvpF"/>
</dbReference>
<dbReference type="EMBL" id="BAAAPB010000001">
    <property type="protein sequence ID" value="GAA1956514.1"/>
    <property type="molecule type" value="Genomic_DNA"/>
</dbReference>